<name>A0A563EG00_9PSEU</name>
<comment type="caution">
    <text evidence="2">The sequence shown here is derived from an EMBL/GenBank/DDBJ whole genome shotgun (WGS) entry which is preliminary data.</text>
</comment>
<organism evidence="2 3">
    <name type="scientific">Lentzea tibetensis</name>
    <dbReference type="NCBI Taxonomy" id="2591470"/>
    <lineage>
        <taxon>Bacteria</taxon>
        <taxon>Bacillati</taxon>
        <taxon>Actinomycetota</taxon>
        <taxon>Actinomycetes</taxon>
        <taxon>Pseudonocardiales</taxon>
        <taxon>Pseudonocardiaceae</taxon>
        <taxon>Lentzea</taxon>
    </lineage>
</organism>
<accession>A0A563EG00</accession>
<feature type="transmembrane region" description="Helical" evidence="1">
    <location>
        <begin position="231"/>
        <end position="253"/>
    </location>
</feature>
<dbReference type="Proteomes" id="UP000316639">
    <property type="component" value="Unassembled WGS sequence"/>
</dbReference>
<keyword evidence="3" id="KW-1185">Reference proteome</keyword>
<evidence type="ECO:0008006" key="4">
    <source>
        <dbReference type="Google" id="ProtNLM"/>
    </source>
</evidence>
<evidence type="ECO:0000256" key="1">
    <source>
        <dbReference type="SAM" id="Phobius"/>
    </source>
</evidence>
<keyword evidence="1" id="KW-1133">Transmembrane helix</keyword>
<dbReference type="EMBL" id="VOBR01000049">
    <property type="protein sequence ID" value="TWP44733.1"/>
    <property type="molecule type" value="Genomic_DNA"/>
</dbReference>
<keyword evidence="1" id="KW-0472">Membrane</keyword>
<reference evidence="2 3" key="1">
    <citation type="submission" date="2019-07" db="EMBL/GenBank/DDBJ databases">
        <title>Lentzea xizangensis sp. nov., isolated from Qinghai-Tibetan Plateau Soils.</title>
        <authorList>
            <person name="Huang J."/>
        </authorList>
    </citation>
    <scope>NUCLEOTIDE SEQUENCE [LARGE SCALE GENOMIC DNA]</scope>
    <source>
        <strain evidence="2 3">FXJ1.1311</strain>
    </source>
</reference>
<evidence type="ECO:0000313" key="2">
    <source>
        <dbReference type="EMBL" id="TWP44733.1"/>
    </source>
</evidence>
<proteinExistence type="predicted"/>
<evidence type="ECO:0000313" key="3">
    <source>
        <dbReference type="Proteomes" id="UP000316639"/>
    </source>
</evidence>
<dbReference type="OrthoDB" id="3663113at2"/>
<keyword evidence="1" id="KW-0812">Transmembrane</keyword>
<dbReference type="RefSeq" id="WP_146360637.1">
    <property type="nucleotide sequence ID" value="NZ_VOBR01000049.1"/>
</dbReference>
<gene>
    <name evidence="2" type="ORF">FKR81_40865</name>
</gene>
<protein>
    <recommendedName>
        <fullName evidence="4">NERD domain-containing protein</fullName>
    </recommendedName>
</protein>
<sequence length="406" mass="41993">MRLIRLGAEPSAVGADVRAALTTWGVGNEIVGGVALLGVQPPDCPRPLDAVVVMPRGVLVIVGVDLPDPAMRLEAPLAGQWKIDGWPLVSPDGTPNPATEAVEAATAVAHRIQAMRATPLPVSTVVAVGPYVKQVVQPTSDLNRGVRVLHPKPTTLMASARELATSALPCSVEQAAKLLAVVSPSGSPPQVAALLAEGFSDAPTPDLASASTMLIPKVTDPRPTSRKRLPWLLWAGGAVVSLLLVVWLVVALASGDDTAAAVSESPPPQPTTVVVDGTSFTPQSAHRNDECAPQAYGDVKAWLIANECRRLERAQYETAIDNRKVTVVVASLDVLDAPSAQAFHAVVVAPGSGGINGLDGKPLERAAFASSIKGTRVHIAQAVWAGGAGDPLLDAVAKQALRLPAQ</sequence>
<dbReference type="AlphaFoldDB" id="A0A563EG00"/>